<accession>A0AAD9N8R5</accession>
<organism evidence="2 3">
    <name type="scientific">Paralvinella palmiformis</name>
    <dbReference type="NCBI Taxonomy" id="53620"/>
    <lineage>
        <taxon>Eukaryota</taxon>
        <taxon>Metazoa</taxon>
        <taxon>Spiralia</taxon>
        <taxon>Lophotrochozoa</taxon>
        <taxon>Annelida</taxon>
        <taxon>Polychaeta</taxon>
        <taxon>Sedentaria</taxon>
        <taxon>Canalipalpata</taxon>
        <taxon>Terebellida</taxon>
        <taxon>Terebelliformia</taxon>
        <taxon>Alvinellidae</taxon>
        <taxon>Paralvinella</taxon>
    </lineage>
</organism>
<gene>
    <name evidence="2" type="ORF">LSH36_173g01018</name>
</gene>
<sequence length="369" mass="43026">MDLFCLISLYFICILQKIELTESCLQDCTILQLQKQIQSSRHKPACVLFSKYVEEYTLKKKLCTLVKDRHSNERYASWNFNSFKYDERMPLPIQTPSVVPTVRCYLTPSQWYDYNDGSTVKHLHKWFQKLISIFDQRIPEASLAELDHSLHHHVLTAVGFYFISEHSYLEQLLMETQEAWRDKVNMLIVHPDSPDLRLISNKYSVKQSPSLIFIENSVKTHNEPVIQLALGPLDVNKQQIDLFMLIREMPVMTLTYAFDRVRQDMVDKDASIRFGIMEVNNSVRRVFEQTVRAAYKIGFPFSVLFSAKWHKTTVIGIDQIVIAERPTPGTFQEALTQHHFMLKSKEGKMLHLDLPWGHYEKTSGIFCAA</sequence>
<dbReference type="Proteomes" id="UP001208570">
    <property type="component" value="Unassembled WGS sequence"/>
</dbReference>
<dbReference type="AlphaFoldDB" id="A0AAD9N8R5"/>
<keyword evidence="3" id="KW-1185">Reference proteome</keyword>
<comment type="caution">
    <text evidence="2">The sequence shown here is derived from an EMBL/GenBank/DDBJ whole genome shotgun (WGS) entry which is preliminary data.</text>
</comment>
<dbReference type="EMBL" id="JAODUP010000173">
    <property type="protein sequence ID" value="KAK2158289.1"/>
    <property type="molecule type" value="Genomic_DNA"/>
</dbReference>
<evidence type="ECO:0000313" key="2">
    <source>
        <dbReference type="EMBL" id="KAK2158289.1"/>
    </source>
</evidence>
<reference evidence="2" key="1">
    <citation type="journal article" date="2023" name="Mol. Biol. Evol.">
        <title>Third-Generation Sequencing Reveals the Adaptive Role of the Epigenome in Three Deep-Sea Polychaetes.</title>
        <authorList>
            <person name="Perez M."/>
            <person name="Aroh O."/>
            <person name="Sun Y."/>
            <person name="Lan Y."/>
            <person name="Juniper S.K."/>
            <person name="Young C.R."/>
            <person name="Angers B."/>
            <person name="Qian P.Y."/>
        </authorList>
    </citation>
    <scope>NUCLEOTIDE SEQUENCE</scope>
    <source>
        <strain evidence="2">P08H-3</strain>
    </source>
</reference>
<evidence type="ECO:0000313" key="3">
    <source>
        <dbReference type="Proteomes" id="UP001208570"/>
    </source>
</evidence>
<feature type="chain" id="PRO_5042171149" evidence="1">
    <location>
        <begin position="21"/>
        <end position="369"/>
    </location>
</feature>
<keyword evidence="1" id="KW-0732">Signal</keyword>
<proteinExistence type="predicted"/>
<protein>
    <submittedName>
        <fullName evidence="2">Uncharacterized protein</fullName>
    </submittedName>
</protein>
<evidence type="ECO:0000256" key="1">
    <source>
        <dbReference type="SAM" id="SignalP"/>
    </source>
</evidence>
<name>A0AAD9N8R5_9ANNE</name>
<feature type="signal peptide" evidence="1">
    <location>
        <begin position="1"/>
        <end position="20"/>
    </location>
</feature>